<keyword evidence="2" id="KW-1133">Transmembrane helix</keyword>
<keyword evidence="4" id="KW-1185">Reference proteome</keyword>
<organism evidence="3 4">
    <name type="scientific">Leishmania tarentolae</name>
    <name type="common">Sauroleishmania tarentolae</name>
    <dbReference type="NCBI Taxonomy" id="5689"/>
    <lineage>
        <taxon>Eukaryota</taxon>
        <taxon>Discoba</taxon>
        <taxon>Euglenozoa</taxon>
        <taxon>Kinetoplastea</taxon>
        <taxon>Metakinetoplastina</taxon>
        <taxon>Trypanosomatida</taxon>
        <taxon>Trypanosomatidae</taxon>
        <taxon>Leishmaniinae</taxon>
        <taxon>Leishmania</taxon>
        <taxon>lizard Leishmania</taxon>
    </lineage>
</organism>
<evidence type="ECO:0000313" key="4">
    <source>
        <dbReference type="Proteomes" id="UP000419144"/>
    </source>
</evidence>
<evidence type="ECO:0000256" key="1">
    <source>
        <dbReference type="SAM" id="MobiDB-lite"/>
    </source>
</evidence>
<name>A0A640KV23_LEITA</name>
<keyword evidence="2" id="KW-0812">Transmembrane</keyword>
<evidence type="ECO:0000256" key="2">
    <source>
        <dbReference type="SAM" id="Phobius"/>
    </source>
</evidence>
<dbReference type="OrthoDB" id="272001at2759"/>
<evidence type="ECO:0000313" key="3">
    <source>
        <dbReference type="EMBL" id="GET91359.1"/>
    </source>
</evidence>
<dbReference type="Proteomes" id="UP000419144">
    <property type="component" value="Unassembled WGS sequence"/>
</dbReference>
<feature type="region of interest" description="Disordered" evidence="1">
    <location>
        <begin position="264"/>
        <end position="284"/>
    </location>
</feature>
<accession>A0A640KV23</accession>
<proteinExistence type="predicted"/>
<dbReference type="VEuPathDB" id="TriTrypDB:LtaPh_3203000"/>
<keyword evidence="2" id="KW-0472">Membrane</keyword>
<comment type="caution">
    <text evidence="3">The sequence shown here is derived from an EMBL/GenBank/DDBJ whole genome shotgun (WGS) entry which is preliminary data.</text>
</comment>
<dbReference type="EMBL" id="BLBS01000048">
    <property type="protein sequence ID" value="GET91359.1"/>
    <property type="molecule type" value="Genomic_DNA"/>
</dbReference>
<feature type="transmembrane region" description="Helical" evidence="2">
    <location>
        <begin position="316"/>
        <end position="338"/>
    </location>
</feature>
<sequence>MDSVSMRLCSRDVNAQGRLSKSPCAPFSQVDVDLLCTTREAWPPLLPSFSSEAVEAMNRFVQGFICKRIEYRCGQLSAVDYEEVFLPRWVRMAEHRTDLMEDFFAQHGSRLSEETFRQLFGAFEKMQSALRDARQEHGGGVEARHDKRISFARPVAHRLIRRSRDRFSLCSIADVDEGVELSCYSLSPCPGNAADASRESFQPTSSSFVPGGTLLGASSVADIADADDVRTVLLPVEERTDEEHFTGRASGVYYGDLLRSARSTARSSSEGGDTAETASSALAERRESWENRTWITEDVLHAYSGPMRRATAWRQLWIRCFYHCIIPAAVVVFLAAHYRETLQLYLCL</sequence>
<dbReference type="AlphaFoldDB" id="A0A640KV23"/>
<protein>
    <submittedName>
        <fullName evidence="3">Uncharacterized protein</fullName>
    </submittedName>
</protein>
<reference evidence="3" key="1">
    <citation type="submission" date="2019-11" db="EMBL/GenBank/DDBJ databases">
        <title>Leishmania tarentolae CDS.</title>
        <authorList>
            <person name="Goto Y."/>
            <person name="Yamagishi J."/>
        </authorList>
    </citation>
    <scope>NUCLEOTIDE SEQUENCE [LARGE SCALE GENOMIC DNA]</scope>
    <source>
        <strain evidence="3">Parrot Tar II</strain>
    </source>
</reference>
<gene>
    <name evidence="3" type="ORF">LtaPh_3203000</name>
</gene>